<comment type="caution">
    <text evidence="1">The sequence shown here is derived from an EMBL/GenBank/DDBJ whole genome shotgun (WGS) entry which is preliminary data.</text>
</comment>
<gene>
    <name evidence="1" type="ORF">D7322_05665</name>
</gene>
<protein>
    <submittedName>
        <fullName evidence="1">Uncharacterized protein</fullName>
    </submittedName>
</protein>
<sequence>MIEAMFSDYILYKNGKRIGVLFDNKLLLVSTENLKKLLPDAPEETSFDWGYYKLICIEGLENIVLLEQAINTTYNDLYFEQEFVADIAAMIESYASYPDIMTKLYNHHTTFLRFCYEKKLLKKQPIDQLGRIIRMYYTNSDLTENGIKTFEHLYEKWLNYNDKNDDKSEARTVDTKTLEKYYTKILAEQGIV</sequence>
<evidence type="ECO:0000313" key="1">
    <source>
        <dbReference type="EMBL" id="RKO72915.1"/>
    </source>
</evidence>
<dbReference type="Proteomes" id="UP000282423">
    <property type="component" value="Unassembled WGS sequence"/>
</dbReference>
<evidence type="ECO:0000313" key="2">
    <source>
        <dbReference type="Proteomes" id="UP000282423"/>
    </source>
</evidence>
<organism evidence="1 2">
    <name type="scientific">Sphingobacterium puteale</name>
    <dbReference type="NCBI Taxonomy" id="2420510"/>
    <lineage>
        <taxon>Bacteria</taxon>
        <taxon>Pseudomonadati</taxon>
        <taxon>Bacteroidota</taxon>
        <taxon>Sphingobacteriia</taxon>
        <taxon>Sphingobacteriales</taxon>
        <taxon>Sphingobacteriaceae</taxon>
        <taxon>Sphingobacterium</taxon>
    </lineage>
</organism>
<keyword evidence="2" id="KW-1185">Reference proteome</keyword>
<accession>A0A420W2T2</accession>
<dbReference type="AlphaFoldDB" id="A0A420W2T2"/>
<proteinExistence type="predicted"/>
<dbReference type="EMBL" id="RBWS01000004">
    <property type="protein sequence ID" value="RKO72915.1"/>
    <property type="molecule type" value="Genomic_DNA"/>
</dbReference>
<reference evidence="1 2" key="1">
    <citation type="submission" date="2018-10" db="EMBL/GenBank/DDBJ databases">
        <title>Sphingobacterium sp. M05W1-28.</title>
        <authorList>
            <person name="Cai H."/>
        </authorList>
    </citation>
    <scope>NUCLEOTIDE SEQUENCE [LARGE SCALE GENOMIC DNA]</scope>
    <source>
        <strain evidence="1 2">M05W1-28</strain>
    </source>
</reference>
<name>A0A420W2T2_9SPHI</name>